<dbReference type="OMA" id="REMHESD"/>
<name>M5GDB0_DACPD</name>
<feature type="region of interest" description="Disordered" evidence="1">
    <location>
        <begin position="1"/>
        <end position="37"/>
    </location>
</feature>
<proteinExistence type="predicted"/>
<dbReference type="EMBL" id="JH795862">
    <property type="protein sequence ID" value="EJU02213.1"/>
    <property type="molecule type" value="Genomic_DNA"/>
</dbReference>
<feature type="compositionally biased region" description="Basic and acidic residues" evidence="1">
    <location>
        <begin position="299"/>
        <end position="315"/>
    </location>
</feature>
<dbReference type="PANTHER" id="PTHR33266">
    <property type="entry name" value="CHROMOSOME 15, WHOLE GENOME SHOTGUN SEQUENCE"/>
    <property type="match status" value="1"/>
</dbReference>
<dbReference type="GeneID" id="63683481"/>
<evidence type="ECO:0000313" key="3">
    <source>
        <dbReference type="Proteomes" id="UP000030653"/>
    </source>
</evidence>
<dbReference type="HOGENOM" id="CLU_009568_2_0_1"/>
<protein>
    <submittedName>
        <fullName evidence="2">Uncharacterized protein</fullName>
    </submittedName>
</protein>
<reference evidence="2 3" key="1">
    <citation type="journal article" date="2012" name="Science">
        <title>The Paleozoic origin of enzymatic lignin decomposition reconstructed from 31 fungal genomes.</title>
        <authorList>
            <person name="Floudas D."/>
            <person name="Binder M."/>
            <person name="Riley R."/>
            <person name="Barry K."/>
            <person name="Blanchette R.A."/>
            <person name="Henrissat B."/>
            <person name="Martinez A.T."/>
            <person name="Otillar R."/>
            <person name="Spatafora J.W."/>
            <person name="Yadav J.S."/>
            <person name="Aerts A."/>
            <person name="Benoit I."/>
            <person name="Boyd A."/>
            <person name="Carlson A."/>
            <person name="Copeland A."/>
            <person name="Coutinho P.M."/>
            <person name="de Vries R.P."/>
            <person name="Ferreira P."/>
            <person name="Findley K."/>
            <person name="Foster B."/>
            <person name="Gaskell J."/>
            <person name="Glotzer D."/>
            <person name="Gorecki P."/>
            <person name="Heitman J."/>
            <person name="Hesse C."/>
            <person name="Hori C."/>
            <person name="Igarashi K."/>
            <person name="Jurgens J.A."/>
            <person name="Kallen N."/>
            <person name="Kersten P."/>
            <person name="Kohler A."/>
            <person name="Kuees U."/>
            <person name="Kumar T.K.A."/>
            <person name="Kuo A."/>
            <person name="LaButti K."/>
            <person name="Larrondo L.F."/>
            <person name="Lindquist E."/>
            <person name="Ling A."/>
            <person name="Lombard V."/>
            <person name="Lucas S."/>
            <person name="Lundell T."/>
            <person name="Martin R."/>
            <person name="McLaughlin D.J."/>
            <person name="Morgenstern I."/>
            <person name="Morin E."/>
            <person name="Murat C."/>
            <person name="Nagy L.G."/>
            <person name="Nolan M."/>
            <person name="Ohm R.A."/>
            <person name="Patyshakuliyeva A."/>
            <person name="Rokas A."/>
            <person name="Ruiz-Duenas F.J."/>
            <person name="Sabat G."/>
            <person name="Salamov A."/>
            <person name="Samejima M."/>
            <person name="Schmutz J."/>
            <person name="Slot J.C."/>
            <person name="St John F."/>
            <person name="Stenlid J."/>
            <person name="Sun H."/>
            <person name="Sun S."/>
            <person name="Syed K."/>
            <person name="Tsang A."/>
            <person name="Wiebenga A."/>
            <person name="Young D."/>
            <person name="Pisabarro A."/>
            <person name="Eastwood D.C."/>
            <person name="Martin F."/>
            <person name="Cullen D."/>
            <person name="Grigoriev I.V."/>
            <person name="Hibbett D.S."/>
        </authorList>
    </citation>
    <scope>NUCLEOTIDE SEQUENCE [LARGE SCALE GENOMIC DNA]</scope>
    <source>
        <strain evidence="2 3">DJM-731 SS1</strain>
    </source>
</reference>
<dbReference type="OrthoDB" id="107110at2759"/>
<gene>
    <name evidence="2" type="ORF">DACRYDRAFT_107146</name>
</gene>
<accession>M5GDB0</accession>
<dbReference type="STRING" id="1858805.M5GDB0"/>
<dbReference type="AlphaFoldDB" id="M5GDB0"/>
<dbReference type="Proteomes" id="UP000030653">
    <property type="component" value="Unassembled WGS sequence"/>
</dbReference>
<feature type="region of interest" description="Disordered" evidence="1">
    <location>
        <begin position="294"/>
        <end position="315"/>
    </location>
</feature>
<evidence type="ECO:0000256" key="1">
    <source>
        <dbReference type="SAM" id="MobiDB-lite"/>
    </source>
</evidence>
<organism evidence="2 3">
    <name type="scientific">Dacryopinax primogenitus (strain DJM 731)</name>
    <name type="common">Brown rot fungus</name>
    <dbReference type="NCBI Taxonomy" id="1858805"/>
    <lineage>
        <taxon>Eukaryota</taxon>
        <taxon>Fungi</taxon>
        <taxon>Dikarya</taxon>
        <taxon>Basidiomycota</taxon>
        <taxon>Agaricomycotina</taxon>
        <taxon>Dacrymycetes</taxon>
        <taxon>Dacrymycetales</taxon>
        <taxon>Dacrymycetaceae</taxon>
        <taxon>Dacryopinax</taxon>
    </lineage>
</organism>
<keyword evidence="3" id="KW-1185">Reference proteome</keyword>
<dbReference type="RefSeq" id="XP_040629110.1">
    <property type="nucleotide sequence ID" value="XM_040768419.1"/>
</dbReference>
<feature type="compositionally biased region" description="Basic and acidic residues" evidence="1">
    <location>
        <begin position="1"/>
        <end position="23"/>
    </location>
</feature>
<sequence>MASKAELKRPRLEDSDSYADRPSPKRPRSAFDSQRDTQVKRWMRSQAPWLEFVQQLTRLEEGDNNAEQEKSLVEILLLQTTEEGEELLPELQHIGLEIMRAVQQDLAVFAIELGKLYVSVRAQEQITIKSWSAEYEGDGVKIFQTHIRKCSRMMTQRSDHYAANFVVANSSGMGKTRMIDESSKTQFTVLLVLRNARGGFPPPDSDVLEYFLSSTRKNNCQTAIICFLATLYDQLAKLLQGRQEEVGPQNHAEIARWFRAYIVTWSDMYKPSPQRIAFFQRVVKNAETMVQRALGMNGSRREEGRDRNQPPSLSDKDEWCKSLMINSFKMLSRLLRHDETSRLPSVLLAFDEAHTLLIPSHNAQARAPASSIYTVLCRVLRYLKGEPHMACFVSTSGSVVEFAAPIRLDASSRIHEGLSLNLPPFTTFPFNMAQIQPEEMDLQVVGKESFMCRQSRILFRGRAEHGVDPGLGDLSAFAEQKLLGSTDQFHHDYDQRLAILARRIPIDIRTNTDAGALQSINRQIAQHMRVLYGITGENKTLITGSPSEPILAEGAKNAMNFERFQEAYALRDILTSPGINDMAKFSIPAFFECLLTDASWLKLKTSQASRGGRFHTKTFEETFQNSFGNFNHIVKLHGDVPGSEFWYRFLTRRVAASTKFNRMGIDAAFPHTIDGTKIAPDNTTSTVVQTKAVADMQSPSKKVFDRMDSVVREMHESDEINSTSKPKPVNRVVFSLKSHEKDVTVMRYEDQHNDLLTWDIYVPFAALRAVEKDPLKWTDVLDTELRVERMYGGDVALMGMDPASDNKDAYWPNWAPTARGTSDDAGNAGDDIDVC</sequence>
<dbReference type="PANTHER" id="PTHR33266:SF1">
    <property type="entry name" value="F-BOX DOMAIN-CONTAINING PROTEIN"/>
    <property type="match status" value="1"/>
</dbReference>
<evidence type="ECO:0000313" key="2">
    <source>
        <dbReference type="EMBL" id="EJU02213.1"/>
    </source>
</evidence>